<evidence type="ECO:0000256" key="5">
    <source>
        <dbReference type="PROSITE-ProRule" id="PRU00047"/>
    </source>
</evidence>
<keyword evidence="3 5" id="KW-0863">Zinc-finger</keyword>
<dbReference type="InterPro" id="IPR036875">
    <property type="entry name" value="Znf_CCHC_sf"/>
</dbReference>
<accession>A0A151U692</accession>
<dbReference type="PANTHER" id="PTHR47798">
    <property type="entry name" value="OS04G0555800 PROTEIN"/>
    <property type="match status" value="1"/>
</dbReference>
<feature type="compositionally biased region" description="Basic and acidic residues" evidence="6">
    <location>
        <begin position="15"/>
        <end position="34"/>
    </location>
</feature>
<dbReference type="PROSITE" id="PS50158">
    <property type="entry name" value="ZF_CCHC"/>
    <property type="match status" value="3"/>
</dbReference>
<feature type="compositionally biased region" description="Basic residues" evidence="6">
    <location>
        <begin position="35"/>
        <end position="59"/>
    </location>
</feature>
<protein>
    <submittedName>
        <fullName evidence="8">Zinc finger CCHC domain-containing protein 9</fullName>
    </submittedName>
</protein>
<feature type="domain" description="CCHC-type" evidence="7">
    <location>
        <begin position="121"/>
        <end position="135"/>
    </location>
</feature>
<name>A0A151U692_CAJCA</name>
<feature type="domain" description="CCHC-type" evidence="7">
    <location>
        <begin position="148"/>
        <end position="163"/>
    </location>
</feature>
<organism evidence="8 9">
    <name type="scientific">Cajanus cajan</name>
    <name type="common">Pigeon pea</name>
    <name type="synonym">Cajanus indicus</name>
    <dbReference type="NCBI Taxonomy" id="3821"/>
    <lineage>
        <taxon>Eukaryota</taxon>
        <taxon>Viridiplantae</taxon>
        <taxon>Streptophyta</taxon>
        <taxon>Embryophyta</taxon>
        <taxon>Tracheophyta</taxon>
        <taxon>Spermatophyta</taxon>
        <taxon>Magnoliopsida</taxon>
        <taxon>eudicotyledons</taxon>
        <taxon>Gunneridae</taxon>
        <taxon>Pentapetalae</taxon>
        <taxon>rosids</taxon>
        <taxon>fabids</taxon>
        <taxon>Fabales</taxon>
        <taxon>Fabaceae</taxon>
        <taxon>Papilionoideae</taxon>
        <taxon>50 kb inversion clade</taxon>
        <taxon>NPAAA clade</taxon>
        <taxon>indigoferoid/millettioid clade</taxon>
        <taxon>Phaseoleae</taxon>
        <taxon>Cajanus</taxon>
    </lineage>
</organism>
<dbReference type="Proteomes" id="UP000075243">
    <property type="component" value="Chromosome 2"/>
</dbReference>
<dbReference type="Pfam" id="PF00098">
    <property type="entry name" value="zf-CCHC"/>
    <property type="match status" value="2"/>
</dbReference>
<evidence type="ECO:0000256" key="1">
    <source>
        <dbReference type="ARBA" id="ARBA00022723"/>
    </source>
</evidence>
<dbReference type="InterPro" id="IPR001878">
    <property type="entry name" value="Znf_CCHC"/>
</dbReference>
<reference evidence="8 9" key="1">
    <citation type="journal article" date="2012" name="Nat. Biotechnol.">
        <title>Draft genome sequence of pigeonpea (Cajanus cajan), an orphan legume crop of resource-poor farmers.</title>
        <authorList>
            <person name="Varshney R.K."/>
            <person name="Chen W."/>
            <person name="Li Y."/>
            <person name="Bharti A.K."/>
            <person name="Saxena R.K."/>
            <person name="Schlueter J.A."/>
            <person name="Donoghue M.T."/>
            <person name="Azam S."/>
            <person name="Fan G."/>
            <person name="Whaley A.M."/>
            <person name="Farmer A.D."/>
            <person name="Sheridan J."/>
            <person name="Iwata A."/>
            <person name="Tuteja R."/>
            <person name="Penmetsa R.V."/>
            <person name="Wu W."/>
            <person name="Upadhyaya H.D."/>
            <person name="Yang S.P."/>
            <person name="Shah T."/>
            <person name="Saxena K.B."/>
            <person name="Michael T."/>
            <person name="McCombie W.R."/>
            <person name="Yang B."/>
            <person name="Zhang G."/>
            <person name="Yang H."/>
            <person name="Wang J."/>
            <person name="Spillane C."/>
            <person name="Cook D.R."/>
            <person name="May G.D."/>
            <person name="Xu X."/>
            <person name="Jackson S.A."/>
        </authorList>
    </citation>
    <scope>NUCLEOTIDE SEQUENCE [LARGE SCALE GENOMIC DNA]</scope>
    <source>
        <strain evidence="9">cv. Asha</strain>
    </source>
</reference>
<dbReference type="SMART" id="SM00343">
    <property type="entry name" value="ZnF_C2HC"/>
    <property type="match status" value="5"/>
</dbReference>
<proteinExistence type="predicted"/>
<evidence type="ECO:0000256" key="6">
    <source>
        <dbReference type="SAM" id="MobiDB-lite"/>
    </source>
</evidence>
<dbReference type="OMA" id="NKNDETM"/>
<evidence type="ECO:0000259" key="7">
    <source>
        <dbReference type="PROSITE" id="PS50158"/>
    </source>
</evidence>
<dbReference type="AlphaFoldDB" id="A0A151U692"/>
<keyword evidence="1" id="KW-0479">Metal-binding</keyword>
<feature type="region of interest" description="Disordered" evidence="6">
    <location>
        <begin position="1"/>
        <end position="62"/>
    </location>
</feature>
<keyword evidence="4" id="KW-0862">Zinc</keyword>
<feature type="domain" description="CCHC-type" evidence="7">
    <location>
        <begin position="95"/>
        <end position="109"/>
    </location>
</feature>
<keyword evidence="9" id="KW-1185">Reference proteome</keyword>
<feature type="compositionally biased region" description="Basic and acidic residues" evidence="6">
    <location>
        <begin position="233"/>
        <end position="251"/>
    </location>
</feature>
<dbReference type="GO" id="GO:0003676">
    <property type="term" value="F:nucleic acid binding"/>
    <property type="evidence" value="ECO:0007669"/>
    <property type="project" value="InterPro"/>
</dbReference>
<dbReference type="SUPFAM" id="SSF57756">
    <property type="entry name" value="Retrovirus zinc finger-like domains"/>
    <property type="match status" value="2"/>
</dbReference>
<dbReference type="Gramene" id="C.cajan_07289.t">
    <property type="protein sequence ID" value="C.cajan_07289.t"/>
    <property type="gene ID" value="C.cajan_07289"/>
</dbReference>
<dbReference type="Gene3D" id="4.10.60.10">
    <property type="entry name" value="Zinc finger, CCHC-type"/>
    <property type="match status" value="2"/>
</dbReference>
<evidence type="ECO:0000256" key="2">
    <source>
        <dbReference type="ARBA" id="ARBA00022737"/>
    </source>
</evidence>
<dbReference type="InterPro" id="IPR025836">
    <property type="entry name" value="Zn_knuckle_CX2CX4HX4C"/>
</dbReference>
<dbReference type="FunFam" id="4.10.60.10:FF:000091">
    <property type="entry name" value="Zinc finger CCHC-type-containing 9"/>
    <property type="match status" value="1"/>
</dbReference>
<dbReference type="EMBL" id="CM003604">
    <property type="protein sequence ID" value="KYP74799.1"/>
    <property type="molecule type" value="Genomic_DNA"/>
</dbReference>
<dbReference type="GO" id="GO:0008270">
    <property type="term" value="F:zinc ion binding"/>
    <property type="evidence" value="ECO:0007669"/>
    <property type="project" value="UniProtKB-KW"/>
</dbReference>
<gene>
    <name evidence="8" type="ORF">KK1_007492</name>
</gene>
<evidence type="ECO:0000256" key="3">
    <source>
        <dbReference type="ARBA" id="ARBA00022771"/>
    </source>
</evidence>
<dbReference type="PANTHER" id="PTHR47798:SF2">
    <property type="entry name" value="CCHC-TYPE DOMAIN-CONTAINING PROTEIN"/>
    <property type="match status" value="1"/>
</dbReference>
<evidence type="ECO:0000313" key="9">
    <source>
        <dbReference type="Proteomes" id="UP000075243"/>
    </source>
</evidence>
<evidence type="ECO:0000256" key="4">
    <source>
        <dbReference type="ARBA" id="ARBA00022833"/>
    </source>
</evidence>
<dbReference type="OrthoDB" id="3863715at2759"/>
<evidence type="ECO:0000313" key="8">
    <source>
        <dbReference type="EMBL" id="KYP74799.1"/>
    </source>
</evidence>
<keyword evidence="2" id="KW-0677">Repeat</keyword>
<feature type="region of interest" description="Disordered" evidence="6">
    <location>
        <begin position="231"/>
        <end position="264"/>
    </location>
</feature>
<sequence length="264" mass="29384">MVSQRQRLARKRFKAEHPELFPKPEPTPPKDPDKKKKKKNSAFKRKRPDSKPGSRKRLLRVPGMKPGDTCFICKAVDHIAKLCPQKAEWEKNKICLRCRRRGHRAKNCPAVQDAANDGKYCYNCGETGHSLSQCPHPLEQGGTKFAECFVCNQRGHLSKNCPQNTHGIYPKGGSCKICGGVTHLARDCPDKGKKGFVAANGPFDGSMRTEVRPCGQVTKFISGDDIEDDFMADDMHSADKKKSAKSTDGHVKPKKKGPKVVNFN</sequence>
<dbReference type="Pfam" id="PF14392">
    <property type="entry name" value="zf-CCHC_4"/>
    <property type="match status" value="2"/>
</dbReference>